<dbReference type="InterPro" id="IPR043129">
    <property type="entry name" value="ATPase_NBD"/>
</dbReference>
<keyword evidence="5 8" id="KW-0408">Iron</keyword>
<feature type="binding site" evidence="8">
    <location>
        <position position="111"/>
    </location>
    <ligand>
        <name>Fe cation</name>
        <dbReference type="ChEBI" id="CHEBI:24875"/>
    </ligand>
</feature>
<comment type="cofactor">
    <cofactor evidence="8">
        <name>Fe(2+)</name>
        <dbReference type="ChEBI" id="CHEBI:29033"/>
    </cofactor>
    <text evidence="8">Binds 1 Fe(2+) ion per subunit.</text>
</comment>
<dbReference type="NCBIfam" id="TIGR00329">
    <property type="entry name" value="gcp_kae1"/>
    <property type="match status" value="1"/>
</dbReference>
<evidence type="ECO:0000256" key="1">
    <source>
        <dbReference type="ARBA" id="ARBA00022490"/>
    </source>
</evidence>
<dbReference type="PANTHER" id="PTHR11735">
    <property type="entry name" value="TRNA N6-ADENOSINE THREONYLCARBAMOYLTRANSFERASE"/>
    <property type="match status" value="1"/>
</dbReference>
<dbReference type="AlphaFoldDB" id="A0A3P3XGV6"/>
<dbReference type="GO" id="GO:0002949">
    <property type="term" value="P:tRNA threonylcarbamoyladenosine modification"/>
    <property type="evidence" value="ECO:0007669"/>
    <property type="project" value="UniProtKB-UniRule"/>
</dbReference>
<dbReference type="InterPro" id="IPR000905">
    <property type="entry name" value="Gcp-like_dom"/>
</dbReference>
<evidence type="ECO:0000256" key="2">
    <source>
        <dbReference type="ARBA" id="ARBA00022679"/>
    </source>
</evidence>
<comment type="function">
    <text evidence="8">Required for the formation of a threonylcarbamoyl group on adenosine at position 37 (t(6)A37) in tRNAs that read codons beginning with adenine. Is involved in the transfer of the threonylcarbamoyl moiety of threonylcarbamoyl-AMP (TC-AMP) to the N6 group of A37, together with TsaE and TsaB. TsaD likely plays a direct catalytic role in this reaction.</text>
</comment>
<dbReference type="PRINTS" id="PR00789">
    <property type="entry name" value="OSIALOPTASE"/>
</dbReference>
<feature type="binding site" evidence="8">
    <location>
        <position position="300"/>
    </location>
    <ligand>
        <name>Fe cation</name>
        <dbReference type="ChEBI" id="CHEBI:24875"/>
    </ligand>
</feature>
<keyword evidence="4 8" id="KW-0479">Metal-binding</keyword>
<feature type="domain" description="Gcp-like" evidence="9">
    <location>
        <begin position="23"/>
        <end position="306"/>
    </location>
</feature>
<dbReference type="SUPFAM" id="SSF53067">
    <property type="entry name" value="Actin-like ATPase domain"/>
    <property type="match status" value="2"/>
</dbReference>
<evidence type="ECO:0000313" key="10">
    <source>
        <dbReference type="EMBL" id="SLM11482.1"/>
    </source>
</evidence>
<accession>A0A3P3XGV6</accession>
<dbReference type="HAMAP" id="MF_01445">
    <property type="entry name" value="TsaD"/>
    <property type="match status" value="1"/>
</dbReference>
<sequence length="339" mass="36887">MRILGIETSCDECAAAVVEDGRHILSNVVMTQIPLHERYQGVVPEIASRAHIEWILGAVRRALAEAQLDIDDIDGVAATAKPGLIGSLAVGLSFAKAFAWARGLPFKGINHMLAHLYAPQLEETIEYPFLGLLVSGGHTVICRADDFDSIAVLGTTIDDAAGEAFDKVAKYYGFGYPGGLAIDQLAERGDENAFKFPLPSLHKGEHRYDVSYSGLKTAVIHHLHSYLRPGASISPENIAASFRKTAIDTLLSRLYRAVRDTGIRTIVAGGGVAANAYLRRELASKKDLRVFFPPLSLCGDNGAMVAGIAWHYFCRGEADGWDLAPSSRVMDFKWRQNHP</sequence>
<name>A0A3P3XGV6_9SPIR</name>
<evidence type="ECO:0000256" key="7">
    <source>
        <dbReference type="ARBA" id="ARBA00048117"/>
    </source>
</evidence>
<proteinExistence type="inferred from homology"/>
<dbReference type="Pfam" id="PF00814">
    <property type="entry name" value="TsaD"/>
    <property type="match status" value="1"/>
</dbReference>
<keyword evidence="1 8" id="KW-0963">Cytoplasm</keyword>
<gene>
    <name evidence="10" type="primary">gcp</name>
    <name evidence="8" type="synonym">tsaD</name>
    <name evidence="10" type="ORF">SPIROBIBN47_20038</name>
</gene>
<organism evidence="10">
    <name type="scientific">uncultured spirochete</name>
    <dbReference type="NCBI Taxonomy" id="156406"/>
    <lineage>
        <taxon>Bacteria</taxon>
        <taxon>Pseudomonadati</taxon>
        <taxon>Spirochaetota</taxon>
        <taxon>Spirochaetia</taxon>
        <taxon>Spirochaetales</taxon>
        <taxon>environmental samples</taxon>
    </lineage>
</organism>
<dbReference type="EMBL" id="FWDM01000012">
    <property type="protein sequence ID" value="SLM11482.1"/>
    <property type="molecule type" value="Genomic_DNA"/>
</dbReference>
<feature type="binding site" evidence="8">
    <location>
        <position position="115"/>
    </location>
    <ligand>
        <name>Fe cation</name>
        <dbReference type="ChEBI" id="CHEBI:24875"/>
    </ligand>
</feature>
<evidence type="ECO:0000256" key="8">
    <source>
        <dbReference type="HAMAP-Rule" id="MF_01445"/>
    </source>
</evidence>
<keyword evidence="10" id="KW-0378">Hydrolase</keyword>
<comment type="catalytic activity">
    <reaction evidence="7 8">
        <text>L-threonylcarbamoyladenylate + adenosine(37) in tRNA = N(6)-L-threonylcarbamoyladenosine(37) in tRNA + AMP + H(+)</text>
        <dbReference type="Rhea" id="RHEA:37059"/>
        <dbReference type="Rhea" id="RHEA-COMP:10162"/>
        <dbReference type="Rhea" id="RHEA-COMP:10163"/>
        <dbReference type="ChEBI" id="CHEBI:15378"/>
        <dbReference type="ChEBI" id="CHEBI:73682"/>
        <dbReference type="ChEBI" id="CHEBI:74411"/>
        <dbReference type="ChEBI" id="CHEBI:74418"/>
        <dbReference type="ChEBI" id="CHEBI:456215"/>
        <dbReference type="EC" id="2.3.1.234"/>
    </reaction>
</comment>
<feature type="binding site" evidence="8">
    <location>
        <position position="179"/>
    </location>
    <ligand>
        <name>substrate</name>
    </ligand>
</feature>
<evidence type="ECO:0000256" key="5">
    <source>
        <dbReference type="ARBA" id="ARBA00023004"/>
    </source>
</evidence>
<feature type="binding site" evidence="8">
    <location>
        <position position="275"/>
    </location>
    <ligand>
        <name>substrate</name>
    </ligand>
</feature>
<keyword evidence="2 8" id="KW-0808">Transferase</keyword>
<keyword evidence="6 8" id="KW-0012">Acyltransferase</keyword>
<protein>
    <recommendedName>
        <fullName evidence="8">tRNA N6-adenosine threonylcarbamoyltransferase</fullName>
        <ecNumber evidence="8">2.3.1.234</ecNumber>
    </recommendedName>
    <alternativeName>
        <fullName evidence="8">N6-L-threonylcarbamoyladenine synthase</fullName>
        <shortName evidence="8">t(6)A synthase</shortName>
    </alternativeName>
    <alternativeName>
        <fullName evidence="8">t(6)A37 threonylcarbamoyladenosine biosynthesis protein TsaD</fullName>
    </alternativeName>
    <alternativeName>
        <fullName evidence="8">tRNA threonylcarbamoyladenosine biosynthesis protein TsaD</fullName>
    </alternativeName>
</protein>
<dbReference type="EC" id="2.3.1.234" evidence="8"/>
<feature type="binding site" evidence="8">
    <location>
        <position position="183"/>
    </location>
    <ligand>
        <name>substrate</name>
    </ligand>
</feature>
<dbReference type="PANTHER" id="PTHR11735:SF6">
    <property type="entry name" value="TRNA N6-ADENOSINE THREONYLCARBAMOYLTRANSFERASE, MITOCHONDRIAL"/>
    <property type="match status" value="1"/>
</dbReference>
<dbReference type="InterPro" id="IPR017861">
    <property type="entry name" value="KAE1/TsaD"/>
</dbReference>
<evidence type="ECO:0000256" key="3">
    <source>
        <dbReference type="ARBA" id="ARBA00022694"/>
    </source>
</evidence>
<evidence type="ECO:0000256" key="4">
    <source>
        <dbReference type="ARBA" id="ARBA00022723"/>
    </source>
</evidence>
<feature type="binding site" evidence="8">
    <location>
        <position position="166"/>
    </location>
    <ligand>
        <name>substrate</name>
    </ligand>
</feature>
<dbReference type="GO" id="GO:0016787">
    <property type="term" value="F:hydrolase activity"/>
    <property type="evidence" value="ECO:0007669"/>
    <property type="project" value="UniProtKB-KW"/>
</dbReference>
<dbReference type="GO" id="GO:0005737">
    <property type="term" value="C:cytoplasm"/>
    <property type="evidence" value="ECO:0007669"/>
    <property type="project" value="UniProtKB-SubCell"/>
</dbReference>
<dbReference type="NCBIfam" id="TIGR03723">
    <property type="entry name" value="T6A_TsaD_YgjD"/>
    <property type="match status" value="1"/>
</dbReference>
<dbReference type="Gene3D" id="3.30.420.40">
    <property type="match status" value="2"/>
</dbReference>
<evidence type="ECO:0000256" key="6">
    <source>
        <dbReference type="ARBA" id="ARBA00023315"/>
    </source>
</evidence>
<dbReference type="FunFam" id="3.30.420.40:FF:000040">
    <property type="entry name" value="tRNA N6-adenosine threonylcarbamoyltransferase"/>
    <property type="match status" value="1"/>
</dbReference>
<dbReference type="GO" id="GO:0061711">
    <property type="term" value="F:tRNA N(6)-L-threonylcarbamoyladenine synthase activity"/>
    <property type="evidence" value="ECO:0007669"/>
    <property type="project" value="UniProtKB-EC"/>
</dbReference>
<feature type="binding site" evidence="8">
    <location>
        <begin position="133"/>
        <end position="137"/>
    </location>
    <ligand>
        <name>substrate</name>
    </ligand>
</feature>
<dbReference type="GO" id="GO:0005506">
    <property type="term" value="F:iron ion binding"/>
    <property type="evidence" value="ECO:0007669"/>
    <property type="project" value="UniProtKB-UniRule"/>
</dbReference>
<evidence type="ECO:0000259" key="9">
    <source>
        <dbReference type="Pfam" id="PF00814"/>
    </source>
</evidence>
<dbReference type="CDD" id="cd24133">
    <property type="entry name" value="ASKHA_NBD_TsaD_bac"/>
    <property type="match status" value="1"/>
</dbReference>
<reference evidence="10" key="1">
    <citation type="submission" date="2017-02" db="EMBL/GenBank/DDBJ databases">
        <authorList>
            <person name="Regsiter A."/>
            <person name="William W."/>
        </authorList>
    </citation>
    <scope>NUCLEOTIDE SEQUENCE</scope>
    <source>
        <strain evidence="10">Bib</strain>
    </source>
</reference>
<comment type="subcellular location">
    <subcellularLocation>
        <location evidence="8">Cytoplasm</location>
    </subcellularLocation>
</comment>
<dbReference type="InterPro" id="IPR022450">
    <property type="entry name" value="TsaD"/>
</dbReference>
<keyword evidence="3 8" id="KW-0819">tRNA processing</keyword>
<comment type="similarity">
    <text evidence="8">Belongs to the KAE1 / TsaD family.</text>
</comment>